<dbReference type="GO" id="GO:0003824">
    <property type="term" value="F:catalytic activity"/>
    <property type="evidence" value="ECO:0007669"/>
    <property type="project" value="InterPro"/>
</dbReference>
<dbReference type="EMBL" id="BSYR01000042">
    <property type="protein sequence ID" value="GMJ04908.1"/>
    <property type="molecule type" value="Genomic_DNA"/>
</dbReference>
<dbReference type="Pfam" id="PF03372">
    <property type="entry name" value="Exo_endo_phos"/>
    <property type="match status" value="1"/>
</dbReference>
<sequence>MDLGFITWNIRGLGKAEKLGAVSRLIKKVRPTIVFIQDSKLRDLTPAISRRLCCGNVYECSFSPAIGASGGLISLWNPNAFMVSDKIIHRRFIALFGNWQSGDSKTGLINNYGPSTDSEKADFFKELVEFMSNFDVNWCLGGDFNAFLCCEEKLGAGFNQSAMEIFRKFIQETGLIDLPLKGGDLHVVE</sequence>
<feature type="domain" description="Endonuclease/exonuclease/phosphatase" evidence="1">
    <location>
        <begin position="6"/>
        <end position="146"/>
    </location>
</feature>
<protein>
    <recommendedName>
        <fullName evidence="1">Endonuclease/exonuclease/phosphatase domain-containing protein</fullName>
    </recommendedName>
</protein>
<reference evidence="2" key="1">
    <citation type="submission" date="2023-05" db="EMBL/GenBank/DDBJ databases">
        <title>Genome and transcriptome analyses reveal genes involved in the formation of fine ridges on petal epidermal cells in Hibiscus trionum.</title>
        <authorList>
            <person name="Koshimizu S."/>
            <person name="Masuda S."/>
            <person name="Ishii T."/>
            <person name="Shirasu K."/>
            <person name="Hoshino A."/>
            <person name="Arita M."/>
        </authorList>
    </citation>
    <scope>NUCLEOTIDE SEQUENCE</scope>
    <source>
        <strain evidence="2">Hamamatsu line</strain>
    </source>
</reference>
<evidence type="ECO:0000313" key="3">
    <source>
        <dbReference type="Proteomes" id="UP001165190"/>
    </source>
</evidence>
<evidence type="ECO:0000313" key="2">
    <source>
        <dbReference type="EMBL" id="GMJ04908.1"/>
    </source>
</evidence>
<dbReference type="Gene3D" id="3.60.10.10">
    <property type="entry name" value="Endonuclease/exonuclease/phosphatase"/>
    <property type="match status" value="1"/>
</dbReference>
<dbReference type="OrthoDB" id="1881450at2759"/>
<keyword evidence="3" id="KW-1185">Reference proteome</keyword>
<evidence type="ECO:0000259" key="1">
    <source>
        <dbReference type="Pfam" id="PF03372"/>
    </source>
</evidence>
<dbReference type="InterPro" id="IPR005135">
    <property type="entry name" value="Endo/exonuclease/phosphatase"/>
</dbReference>
<name>A0A9W7IYK0_HIBTR</name>
<dbReference type="InterPro" id="IPR036691">
    <property type="entry name" value="Endo/exonu/phosph_ase_sf"/>
</dbReference>
<comment type="caution">
    <text evidence="2">The sequence shown here is derived from an EMBL/GenBank/DDBJ whole genome shotgun (WGS) entry which is preliminary data.</text>
</comment>
<dbReference type="AlphaFoldDB" id="A0A9W7IYK0"/>
<dbReference type="SUPFAM" id="SSF56219">
    <property type="entry name" value="DNase I-like"/>
    <property type="match status" value="1"/>
</dbReference>
<dbReference type="Proteomes" id="UP001165190">
    <property type="component" value="Unassembled WGS sequence"/>
</dbReference>
<organism evidence="2 3">
    <name type="scientific">Hibiscus trionum</name>
    <name type="common">Flower of an hour</name>
    <dbReference type="NCBI Taxonomy" id="183268"/>
    <lineage>
        <taxon>Eukaryota</taxon>
        <taxon>Viridiplantae</taxon>
        <taxon>Streptophyta</taxon>
        <taxon>Embryophyta</taxon>
        <taxon>Tracheophyta</taxon>
        <taxon>Spermatophyta</taxon>
        <taxon>Magnoliopsida</taxon>
        <taxon>eudicotyledons</taxon>
        <taxon>Gunneridae</taxon>
        <taxon>Pentapetalae</taxon>
        <taxon>rosids</taxon>
        <taxon>malvids</taxon>
        <taxon>Malvales</taxon>
        <taxon>Malvaceae</taxon>
        <taxon>Malvoideae</taxon>
        <taxon>Hibiscus</taxon>
    </lineage>
</organism>
<gene>
    <name evidence="2" type="ORF">HRI_004160000</name>
</gene>
<proteinExistence type="predicted"/>
<accession>A0A9W7IYK0</accession>